<sequence length="304" mass="33094">MESLPVDHFVKTQQFVPIVHRDLYPAIAPDNPSLSQKDKVIIITGASQGLGKRAFAPAFAAAGAKAIVLVARNANQLNDVATEVARNNPEVQVLPMPTDITDPSAVKSLFEKIRSDFGHADILVNNAGLFKAIDVVGNVDEKSWWDEMSINIRGTFLMTQGFLRALPSKETPARIITLTSGAAYEVFPTFSAYGISKLTVFQLMSFVAAEYPNIVAVALHPGTVLTEMTLEPFKRFSLDTPALVGGCGVWLASWEGEGRGFLSGRFVSVNWDVDELLKKKDEIVNGDLLKMKLNAKLGAEQFGQ</sequence>
<keyword evidence="2" id="KW-0560">Oxidoreductase</keyword>
<dbReference type="PANTHER" id="PTHR42901">
    <property type="entry name" value="ALCOHOL DEHYDROGENASE"/>
    <property type="match status" value="1"/>
</dbReference>
<gene>
    <name evidence="3" type="ORF">BS50DRAFT_539503</name>
</gene>
<dbReference type="Pfam" id="PF00106">
    <property type="entry name" value="adh_short"/>
    <property type="match status" value="1"/>
</dbReference>
<organism evidence="3 4">
    <name type="scientific">Corynespora cassiicola Philippines</name>
    <dbReference type="NCBI Taxonomy" id="1448308"/>
    <lineage>
        <taxon>Eukaryota</taxon>
        <taxon>Fungi</taxon>
        <taxon>Dikarya</taxon>
        <taxon>Ascomycota</taxon>
        <taxon>Pezizomycotina</taxon>
        <taxon>Dothideomycetes</taxon>
        <taxon>Pleosporomycetidae</taxon>
        <taxon>Pleosporales</taxon>
        <taxon>Corynesporascaceae</taxon>
        <taxon>Corynespora</taxon>
    </lineage>
</organism>
<evidence type="ECO:0000256" key="2">
    <source>
        <dbReference type="ARBA" id="ARBA00023002"/>
    </source>
</evidence>
<dbReference type="Gene3D" id="3.40.50.720">
    <property type="entry name" value="NAD(P)-binding Rossmann-like Domain"/>
    <property type="match status" value="1"/>
</dbReference>
<dbReference type="PRINTS" id="PR00081">
    <property type="entry name" value="GDHRDH"/>
</dbReference>
<evidence type="ECO:0000256" key="1">
    <source>
        <dbReference type="ARBA" id="ARBA00006484"/>
    </source>
</evidence>
<evidence type="ECO:0000313" key="4">
    <source>
        <dbReference type="Proteomes" id="UP000240883"/>
    </source>
</evidence>
<name>A0A2T2P9J3_CORCC</name>
<dbReference type="EMBL" id="KZ678128">
    <property type="protein sequence ID" value="PSN74320.1"/>
    <property type="molecule type" value="Genomic_DNA"/>
</dbReference>
<dbReference type="OrthoDB" id="1933717at2759"/>
<comment type="similarity">
    <text evidence="1">Belongs to the short-chain dehydrogenases/reductases (SDR) family.</text>
</comment>
<keyword evidence="4" id="KW-1185">Reference proteome</keyword>
<dbReference type="InterPro" id="IPR036291">
    <property type="entry name" value="NAD(P)-bd_dom_sf"/>
</dbReference>
<dbReference type="CDD" id="cd05233">
    <property type="entry name" value="SDR_c"/>
    <property type="match status" value="1"/>
</dbReference>
<dbReference type="PANTHER" id="PTHR42901:SF1">
    <property type="entry name" value="ALCOHOL DEHYDROGENASE"/>
    <property type="match status" value="1"/>
</dbReference>
<evidence type="ECO:0000313" key="3">
    <source>
        <dbReference type="EMBL" id="PSN74320.1"/>
    </source>
</evidence>
<dbReference type="InterPro" id="IPR002347">
    <property type="entry name" value="SDR_fam"/>
</dbReference>
<reference evidence="3 4" key="1">
    <citation type="journal article" date="2018" name="Front. Microbiol.">
        <title>Genome-Wide Analysis of Corynespora cassiicola Leaf Fall Disease Putative Effectors.</title>
        <authorList>
            <person name="Lopez D."/>
            <person name="Ribeiro S."/>
            <person name="Label P."/>
            <person name="Fumanal B."/>
            <person name="Venisse J.S."/>
            <person name="Kohler A."/>
            <person name="de Oliveira R.R."/>
            <person name="Labutti K."/>
            <person name="Lipzen A."/>
            <person name="Lail K."/>
            <person name="Bauer D."/>
            <person name="Ohm R.A."/>
            <person name="Barry K.W."/>
            <person name="Spatafora J."/>
            <person name="Grigoriev I.V."/>
            <person name="Martin F.M."/>
            <person name="Pujade-Renaud V."/>
        </authorList>
    </citation>
    <scope>NUCLEOTIDE SEQUENCE [LARGE SCALE GENOMIC DNA]</scope>
    <source>
        <strain evidence="3 4">Philippines</strain>
    </source>
</reference>
<dbReference type="STRING" id="1448308.A0A2T2P9J3"/>
<protein>
    <submittedName>
        <fullName evidence="3">NAD(P)-binding protein</fullName>
    </submittedName>
</protein>
<dbReference type="Proteomes" id="UP000240883">
    <property type="component" value="Unassembled WGS sequence"/>
</dbReference>
<accession>A0A2T2P9J3</accession>
<dbReference type="GO" id="GO:0016491">
    <property type="term" value="F:oxidoreductase activity"/>
    <property type="evidence" value="ECO:0007669"/>
    <property type="project" value="UniProtKB-KW"/>
</dbReference>
<dbReference type="SUPFAM" id="SSF51735">
    <property type="entry name" value="NAD(P)-binding Rossmann-fold domains"/>
    <property type="match status" value="1"/>
</dbReference>
<proteinExistence type="inferred from homology"/>
<dbReference type="AlphaFoldDB" id="A0A2T2P9J3"/>